<feature type="domain" description="Strawberry notch AAA" evidence="4">
    <location>
        <begin position="600"/>
        <end position="838"/>
    </location>
</feature>
<dbReference type="InterPro" id="IPR027417">
    <property type="entry name" value="P-loop_NTPase"/>
</dbReference>
<dbReference type="Pfam" id="PF13872">
    <property type="entry name" value="AAA_34"/>
    <property type="match status" value="1"/>
</dbReference>
<dbReference type="PANTHER" id="PTHR12706:SF30">
    <property type="entry name" value="PROTEIN STRAWBERRY NOTCH-RELATED"/>
    <property type="match status" value="1"/>
</dbReference>
<name>A0ABQ1IWB9_9GAMM</name>
<feature type="domain" description="Strawberry notch helicase C" evidence="3">
    <location>
        <begin position="1052"/>
        <end position="1205"/>
    </location>
</feature>
<dbReference type="InterPro" id="IPR026937">
    <property type="entry name" value="SBNO_Helicase_C_dom"/>
</dbReference>
<evidence type="ECO:0000256" key="1">
    <source>
        <dbReference type="ARBA" id="ARBA00006992"/>
    </source>
</evidence>
<protein>
    <recommendedName>
        <fullName evidence="7">Strawberry notch-like protein</fullName>
    </recommendedName>
</protein>
<evidence type="ECO:0000259" key="3">
    <source>
        <dbReference type="Pfam" id="PF13871"/>
    </source>
</evidence>
<evidence type="ECO:0000313" key="5">
    <source>
        <dbReference type="EMBL" id="GGB52732.1"/>
    </source>
</evidence>
<dbReference type="EMBL" id="BMII01000008">
    <property type="protein sequence ID" value="GGB52732.1"/>
    <property type="molecule type" value="Genomic_DNA"/>
</dbReference>
<evidence type="ECO:0008006" key="7">
    <source>
        <dbReference type="Google" id="ProtNLM"/>
    </source>
</evidence>
<dbReference type="InterPro" id="IPR039187">
    <property type="entry name" value="SNO_AAA"/>
</dbReference>
<dbReference type="SUPFAM" id="SSF52540">
    <property type="entry name" value="P-loop containing nucleoside triphosphate hydrolases"/>
    <property type="match status" value="2"/>
</dbReference>
<keyword evidence="2" id="KW-0175">Coiled coil</keyword>
<gene>
    <name evidence="5" type="ORF">GCM10011607_11560</name>
</gene>
<organism evidence="5 6">
    <name type="scientific">Shewanella inventionis</name>
    <dbReference type="NCBI Taxonomy" id="1738770"/>
    <lineage>
        <taxon>Bacteria</taxon>
        <taxon>Pseudomonadati</taxon>
        <taxon>Pseudomonadota</taxon>
        <taxon>Gammaproteobacteria</taxon>
        <taxon>Alteromonadales</taxon>
        <taxon>Shewanellaceae</taxon>
        <taxon>Shewanella</taxon>
    </lineage>
</organism>
<evidence type="ECO:0000256" key="2">
    <source>
        <dbReference type="SAM" id="Coils"/>
    </source>
</evidence>
<dbReference type="Pfam" id="PF13871">
    <property type="entry name" value="Helicase_C_4"/>
    <property type="match status" value="1"/>
</dbReference>
<dbReference type="PANTHER" id="PTHR12706">
    <property type="entry name" value="STRAWBERRY NOTCH-RELATED"/>
    <property type="match status" value="1"/>
</dbReference>
<keyword evidence="6" id="KW-1185">Reference proteome</keyword>
<dbReference type="Proteomes" id="UP000617555">
    <property type="component" value="Unassembled WGS sequence"/>
</dbReference>
<dbReference type="InterPro" id="IPR026741">
    <property type="entry name" value="SNO"/>
</dbReference>
<proteinExistence type="inferred from homology"/>
<feature type="coiled-coil region" evidence="2">
    <location>
        <begin position="511"/>
        <end position="538"/>
    </location>
</feature>
<comment type="caution">
    <text evidence="5">The sequence shown here is derived from an EMBL/GenBank/DDBJ whole genome shotgun (WGS) entry which is preliminary data.</text>
</comment>
<comment type="similarity">
    <text evidence="1">Belongs to the SBNO family.</text>
</comment>
<reference evidence="6" key="1">
    <citation type="journal article" date="2019" name="Int. J. Syst. Evol. Microbiol.">
        <title>The Global Catalogue of Microorganisms (GCM) 10K type strain sequencing project: providing services to taxonomists for standard genome sequencing and annotation.</title>
        <authorList>
            <consortium name="The Broad Institute Genomics Platform"/>
            <consortium name="The Broad Institute Genome Sequencing Center for Infectious Disease"/>
            <person name="Wu L."/>
            <person name="Ma J."/>
        </authorList>
    </citation>
    <scope>NUCLEOTIDE SEQUENCE [LARGE SCALE GENOMIC DNA]</scope>
    <source>
        <strain evidence="6">CGMCC 1.15339</strain>
    </source>
</reference>
<accession>A0ABQ1IWB9</accession>
<evidence type="ECO:0000259" key="4">
    <source>
        <dbReference type="Pfam" id="PF13872"/>
    </source>
</evidence>
<evidence type="ECO:0000313" key="6">
    <source>
        <dbReference type="Proteomes" id="UP000617555"/>
    </source>
</evidence>
<sequence length="1719" mass="191841">MVGALTDQRSKEGLEQLGFKPTSENTYYATKYSKEGGKVEGLDMKLFRTYWPSLTLEDVPLDFIYRPWTLVKETLSSPSSNKPKLKKVTNKQIQASEKVEPEVTLKSEMVKLQQSTYLGRNYLDEKVYQDAEGRFSANDDQAVSYWKRGTDNPRYLFAIDAVAFNSSPKVNGILECAEGLVNDLIETNKKVTFDEVAEIAAVWFDIPVTKLKERTDKGLPLMMAVQRAAETVISSKLAAAKASSENLTHEQSIELVNRYTHLNEIKPNIPNVKIKELTGNDYIAYTPEPLPVLSKVAGDFTRDLPKGSKVVIPFASVGGGIPFLDEHLKVELVGHKGEMGISKFGLPKYIPNNVSFSQRDLHNGAIESKSADCLVLNTPIGNLASSVSVDGIAVNRYDHKIAMELLRSIKDDGKAIVMVNVDGNGTGIGHVKPESKDFHDFIYKNYNVTSNIDFNPANAQAKRIYSIDGRKLIPATSITIPYELNTIYTNEQLIKWVGNKENFTYKDVSSLESIINSLSAKEIQINEYQSEYNALSQIGSASSKIPKNLSAAVRQGFTRFLSAHENIDEFVGNALQMPPQQLERVFSPEQIDAIGLAIWRDENGLGFLNGDKTGEGKGRVNAAMIRYNILQGKNAIFMTSKATLFQDIWRDIVNIESDSLIKPFLVNEKSNIVDDKGNLVAQANQLQTNSLVKQHKFPDDCNLLMVTYSQLSRATKYEVVNGQKLAIRDKASWLEAISIGKFVNLDESHLASGNSNTNTRILNVLKNASNVMYSSGTWARTEKNFGVYHRLLRNIEPEIIQQAVKKGGDVLLEIFSASLASDGGFIRRESDISTITIEPKKNESALAENIKLSDSFANVAQALAILSGGLNRVVNEQNQKLAEALKAGGKSPKQNKDIGLNSTGFGSLLSNLSKQFVLSLNSDFAAEQAIESLKRNEKPFLALEFAGNSFYKMMYDEQTKLIAQGRAPSDYSLDKPLQFRDLFKVALNRLITLTDKKTGLVVPVSKVMDPIKAKQFDDLVREIRLEIDRMPDLAFMPVDNIRHKVEAEGYSFAEVSGRNIRIDLRSDGVYQFVKFDKPSPLSVRNAFNNGDLDVILGTKAMVDGVSIHSDKTFKDQRVRRLIEVEVFRNVTDRVQLLGRVNRRGQVTNPVVSTLSCGIPAQERLNAMSNYALVKMSANMTSNRDSALSLDTINLLNEEGDMVCQKYLEANPHYIHKLGLNPDDINVETITKSSVESLARKLTGRLILLPYLEQERVYTELCKEYNAKIVELNNQGINPLKPTFLDIEAKEVSRQIYKGVQRNSYASIFDEPVSIVEVEYQELIKPWDVDRVLDKIESSTASLSADSRVTDGTLSNLATIIASNMDKLLLEACDGDQDLLDSIILDRNNRLFANASGTQYKPMAWNTLIDIVNKALSRSEYLIDILPKLKIGSVIELPNSFYSSFNLKGDCVITDIKLPQQGSEHNPSQYSFKVITPGDTEEMILNLGSFFMALDKEFVKAAVFDEFSSLATEFDSYQAGSVFRKSVMLEGNLFAAALESADEGLGKPVTYTTEDGLEKRAIMLKHNLTVKEMMHKPVFIHDHKTAADHLRTAKEGYICTSEKRSDIGALTIHISPKRDSYVLMLPSGVRKSKPFLDNPEFMDAINNRNIESSRSFNKFEIYEDELDSVMRAIYKMGVKFKTKADGVSWINQYENNLINVQSPLVHPKTHVQHTTAAKTA</sequence>